<sequence>MALLEDCFFCSLSVAASVIGVYTLVAYLIAFSMETWWIVSTPVSLPSPAYVLCAGYLLVFVFSGLLLRGLSIKNSLYLLEWLVVVAALSVPEGVLVYFMSIHYWNIRSLYGLMELTCWICRAIVNVSGMICVQSLYSNWREEKEVLRRLRDLNMTRVIPNRRNSVSSQGNGYIKSPLVAPVAYTPPPQLLNNGAFVSPLRRSGSMVSVVSRPPNSSMMMAPSPLPLPLHPFLAADPAMRVSEFNASQFDLSLTSSLQSFSGLQMNKSYSMMDLRSVGSGGGSDTPRKTASVIDFPVEKKTPTHTQSLDRRILKLPAYGRPIPPQIEGFYVSGRLKSAYFPPFRSGDFPVDPNLQFVQGSDLIYRQNMNAFYPSKPNSRSKYSLGSDSDDFQKYRDIAL</sequence>
<keyword evidence="1" id="KW-0812">Transmembrane</keyword>
<evidence type="ECO:0000256" key="1">
    <source>
        <dbReference type="SAM" id="Phobius"/>
    </source>
</evidence>
<accession>A0A1B6ILV3</accession>
<protein>
    <submittedName>
        <fullName evidence="2">Uncharacterized protein</fullName>
    </submittedName>
</protein>
<gene>
    <name evidence="2" type="ORF">g.16254</name>
</gene>
<feature type="transmembrane region" description="Helical" evidence="1">
    <location>
        <begin position="49"/>
        <end position="67"/>
    </location>
</feature>
<reference evidence="2" key="1">
    <citation type="submission" date="2015-11" db="EMBL/GenBank/DDBJ databases">
        <title>De novo transcriptome assembly of four potential Pierce s Disease insect vectors from Arizona vineyards.</title>
        <authorList>
            <person name="Tassone E.E."/>
        </authorList>
    </citation>
    <scope>NUCLEOTIDE SEQUENCE</scope>
</reference>
<organism evidence="2">
    <name type="scientific">Homalodisca liturata</name>
    <dbReference type="NCBI Taxonomy" id="320908"/>
    <lineage>
        <taxon>Eukaryota</taxon>
        <taxon>Metazoa</taxon>
        <taxon>Ecdysozoa</taxon>
        <taxon>Arthropoda</taxon>
        <taxon>Hexapoda</taxon>
        <taxon>Insecta</taxon>
        <taxon>Pterygota</taxon>
        <taxon>Neoptera</taxon>
        <taxon>Paraneoptera</taxon>
        <taxon>Hemiptera</taxon>
        <taxon>Auchenorrhyncha</taxon>
        <taxon>Membracoidea</taxon>
        <taxon>Cicadellidae</taxon>
        <taxon>Cicadellinae</taxon>
        <taxon>Proconiini</taxon>
        <taxon>Homalodisca</taxon>
    </lineage>
</organism>
<proteinExistence type="predicted"/>
<evidence type="ECO:0000313" key="2">
    <source>
        <dbReference type="EMBL" id="JAS87918.1"/>
    </source>
</evidence>
<dbReference type="EMBL" id="GECU01019788">
    <property type="protein sequence ID" value="JAS87918.1"/>
    <property type="molecule type" value="Transcribed_RNA"/>
</dbReference>
<keyword evidence="1" id="KW-1133">Transmembrane helix</keyword>
<dbReference type="PANTHER" id="PTHR36694">
    <property type="entry name" value="PASIFLORA 1, ISOFORM A-RELATED"/>
    <property type="match status" value="1"/>
</dbReference>
<dbReference type="PANTHER" id="PTHR36694:SF11">
    <property type="entry name" value="LP21121P-RELATED"/>
    <property type="match status" value="1"/>
</dbReference>
<dbReference type="AlphaFoldDB" id="A0A1B6ILV3"/>
<feature type="transmembrane region" description="Helical" evidence="1">
    <location>
        <begin position="7"/>
        <end position="29"/>
    </location>
</feature>
<name>A0A1B6ILV3_9HEMI</name>
<feature type="transmembrane region" description="Helical" evidence="1">
    <location>
        <begin position="79"/>
        <end position="98"/>
    </location>
</feature>
<keyword evidence="1" id="KW-0472">Membrane</keyword>